<feature type="region of interest" description="Disordered" evidence="1">
    <location>
        <begin position="68"/>
        <end position="96"/>
    </location>
</feature>
<keyword evidence="2" id="KW-0472">Membrane</keyword>
<dbReference type="Proteomes" id="UP001607302">
    <property type="component" value="Unassembled WGS sequence"/>
</dbReference>
<evidence type="ECO:0000256" key="2">
    <source>
        <dbReference type="SAM" id="Phobius"/>
    </source>
</evidence>
<evidence type="ECO:0000313" key="3">
    <source>
        <dbReference type="EMBL" id="KAL2740374.1"/>
    </source>
</evidence>
<reference evidence="3 4" key="1">
    <citation type="journal article" date="2024" name="Ann. Entomol. Soc. Am.">
        <title>Genomic analyses of the southern and eastern yellowjacket wasps (Hymenoptera: Vespidae) reveal evolutionary signatures of social life.</title>
        <authorList>
            <person name="Catto M.A."/>
            <person name="Caine P.B."/>
            <person name="Orr S.E."/>
            <person name="Hunt B.G."/>
            <person name="Goodisman M.A.D."/>
        </authorList>
    </citation>
    <scope>NUCLEOTIDE SEQUENCE [LARGE SCALE GENOMIC DNA]</scope>
    <source>
        <strain evidence="3">233</strain>
        <tissue evidence="3">Head and thorax</tissue>
    </source>
</reference>
<keyword evidence="4" id="KW-1185">Reference proteome</keyword>
<dbReference type="EMBL" id="JAUDFV010000020">
    <property type="protein sequence ID" value="KAL2740374.1"/>
    <property type="molecule type" value="Genomic_DNA"/>
</dbReference>
<feature type="transmembrane region" description="Helical" evidence="2">
    <location>
        <begin position="36"/>
        <end position="55"/>
    </location>
</feature>
<protein>
    <submittedName>
        <fullName evidence="3">Uncharacterized protein</fullName>
    </submittedName>
</protein>
<sequence>MKVNLPLLGGQLAVNGPHVARTDTCLFSKVGDNPHYLTPPCLLSCMAFVSVYLWVVGWSGGNSNDLNGNALDEEHQPKNRSNLNDNMNVIVRPAKG</sequence>
<keyword evidence="2" id="KW-1133">Transmembrane helix</keyword>
<gene>
    <name evidence="3" type="ORF">V1478_000515</name>
</gene>
<accession>A0ABD2C5U2</accession>
<proteinExistence type="predicted"/>
<evidence type="ECO:0000313" key="4">
    <source>
        <dbReference type="Proteomes" id="UP001607302"/>
    </source>
</evidence>
<keyword evidence="2" id="KW-0812">Transmembrane</keyword>
<name>A0ABD2C5U2_VESSQ</name>
<dbReference type="AlphaFoldDB" id="A0ABD2C5U2"/>
<evidence type="ECO:0000256" key="1">
    <source>
        <dbReference type="SAM" id="MobiDB-lite"/>
    </source>
</evidence>
<comment type="caution">
    <text evidence="3">The sequence shown here is derived from an EMBL/GenBank/DDBJ whole genome shotgun (WGS) entry which is preliminary data.</text>
</comment>
<organism evidence="3 4">
    <name type="scientific">Vespula squamosa</name>
    <name type="common">Southern yellow jacket</name>
    <name type="synonym">Wasp</name>
    <dbReference type="NCBI Taxonomy" id="30214"/>
    <lineage>
        <taxon>Eukaryota</taxon>
        <taxon>Metazoa</taxon>
        <taxon>Ecdysozoa</taxon>
        <taxon>Arthropoda</taxon>
        <taxon>Hexapoda</taxon>
        <taxon>Insecta</taxon>
        <taxon>Pterygota</taxon>
        <taxon>Neoptera</taxon>
        <taxon>Endopterygota</taxon>
        <taxon>Hymenoptera</taxon>
        <taxon>Apocrita</taxon>
        <taxon>Aculeata</taxon>
        <taxon>Vespoidea</taxon>
        <taxon>Vespidae</taxon>
        <taxon>Vespinae</taxon>
        <taxon>Vespula</taxon>
    </lineage>
</organism>